<keyword evidence="2" id="KW-1185">Reference proteome</keyword>
<protein>
    <submittedName>
        <fullName evidence="1">Uncharacterized protein</fullName>
    </submittedName>
</protein>
<dbReference type="EMBL" id="JAUQSY010000002">
    <property type="protein sequence ID" value="MDO7873663.1"/>
    <property type="molecule type" value="Genomic_DNA"/>
</dbReference>
<dbReference type="RefSeq" id="WP_305004979.1">
    <property type="nucleotide sequence ID" value="NZ_JAUQSY010000002.1"/>
</dbReference>
<name>A0ABT9B648_9BACT</name>
<dbReference type="Proteomes" id="UP001176429">
    <property type="component" value="Unassembled WGS sequence"/>
</dbReference>
<gene>
    <name evidence="1" type="ORF">Q5H93_02880</name>
</gene>
<evidence type="ECO:0000313" key="2">
    <source>
        <dbReference type="Proteomes" id="UP001176429"/>
    </source>
</evidence>
<sequence length="98" mass="11030">MGIFALAILISGVASWAHIKYETSIRRDQKSRDIAEFAILLSKRLPQRDAAMADDIISRIREAHPDAENLDTDDLADYDQQTMLGDDGEYHGGRIIEQ</sequence>
<evidence type="ECO:0000313" key="1">
    <source>
        <dbReference type="EMBL" id="MDO7873663.1"/>
    </source>
</evidence>
<reference evidence="1" key="1">
    <citation type="submission" date="2023-07" db="EMBL/GenBank/DDBJ databases">
        <authorList>
            <person name="Kim M.K."/>
        </authorList>
    </citation>
    <scope>NUCLEOTIDE SEQUENCE</scope>
    <source>
        <strain evidence="1">ASUV-10-1</strain>
    </source>
</reference>
<proteinExistence type="predicted"/>
<accession>A0ABT9B648</accession>
<organism evidence="1 2">
    <name type="scientific">Hymenobacter aranciens</name>
    <dbReference type="NCBI Taxonomy" id="3063996"/>
    <lineage>
        <taxon>Bacteria</taxon>
        <taxon>Pseudomonadati</taxon>
        <taxon>Bacteroidota</taxon>
        <taxon>Cytophagia</taxon>
        <taxon>Cytophagales</taxon>
        <taxon>Hymenobacteraceae</taxon>
        <taxon>Hymenobacter</taxon>
    </lineage>
</organism>
<comment type="caution">
    <text evidence="1">The sequence shown here is derived from an EMBL/GenBank/DDBJ whole genome shotgun (WGS) entry which is preliminary data.</text>
</comment>